<proteinExistence type="predicted"/>
<dbReference type="Proteomes" id="UP000015105">
    <property type="component" value="Chromosome 4D"/>
</dbReference>
<dbReference type="AlphaFoldDB" id="A0A453HYG3"/>
<dbReference type="STRING" id="200361.A0A453HYG3"/>
<keyword evidence="3" id="KW-1185">Reference proteome</keyword>
<accession>A0A453HYG3</accession>
<organism evidence="2 3">
    <name type="scientific">Aegilops tauschii subsp. strangulata</name>
    <name type="common">Goatgrass</name>
    <dbReference type="NCBI Taxonomy" id="200361"/>
    <lineage>
        <taxon>Eukaryota</taxon>
        <taxon>Viridiplantae</taxon>
        <taxon>Streptophyta</taxon>
        <taxon>Embryophyta</taxon>
        <taxon>Tracheophyta</taxon>
        <taxon>Spermatophyta</taxon>
        <taxon>Magnoliopsida</taxon>
        <taxon>Liliopsida</taxon>
        <taxon>Poales</taxon>
        <taxon>Poaceae</taxon>
        <taxon>BOP clade</taxon>
        <taxon>Pooideae</taxon>
        <taxon>Triticodae</taxon>
        <taxon>Triticeae</taxon>
        <taxon>Triticinae</taxon>
        <taxon>Aegilops</taxon>
    </lineage>
</organism>
<dbReference type="Gramene" id="AET4Gv20357600.1">
    <property type="protein sequence ID" value="AET4Gv20357600.1"/>
    <property type="gene ID" value="AET4Gv20357600"/>
</dbReference>
<reference evidence="2" key="5">
    <citation type="journal article" date="2021" name="G3 (Bethesda)">
        <title>Aegilops tauschii genome assembly Aet v5.0 features greater sequence contiguity and improved annotation.</title>
        <authorList>
            <person name="Wang L."/>
            <person name="Zhu T."/>
            <person name="Rodriguez J.C."/>
            <person name="Deal K.R."/>
            <person name="Dubcovsky J."/>
            <person name="McGuire P.E."/>
            <person name="Lux T."/>
            <person name="Spannagl M."/>
            <person name="Mayer K.F.X."/>
            <person name="Baldrich P."/>
            <person name="Meyers B.C."/>
            <person name="Huo N."/>
            <person name="Gu Y.Q."/>
            <person name="Zhou H."/>
            <person name="Devos K.M."/>
            <person name="Bennetzen J.L."/>
            <person name="Unver T."/>
            <person name="Budak H."/>
            <person name="Gulick P.J."/>
            <person name="Galiba G."/>
            <person name="Kalapos B."/>
            <person name="Nelson D.R."/>
            <person name="Li P."/>
            <person name="You F.M."/>
            <person name="Luo M.C."/>
            <person name="Dvorak J."/>
        </authorList>
    </citation>
    <scope>NUCLEOTIDE SEQUENCE [LARGE SCALE GENOMIC DNA]</scope>
    <source>
        <strain evidence="2">cv. AL8/78</strain>
    </source>
</reference>
<feature type="region of interest" description="Disordered" evidence="1">
    <location>
        <begin position="1"/>
        <end position="101"/>
    </location>
</feature>
<reference evidence="3" key="2">
    <citation type="journal article" date="2017" name="Nat. Plants">
        <title>The Aegilops tauschii genome reveals multiple impacts of transposons.</title>
        <authorList>
            <person name="Zhao G."/>
            <person name="Zou C."/>
            <person name="Li K."/>
            <person name="Wang K."/>
            <person name="Li T."/>
            <person name="Gao L."/>
            <person name="Zhang X."/>
            <person name="Wang H."/>
            <person name="Yang Z."/>
            <person name="Liu X."/>
            <person name="Jiang W."/>
            <person name="Mao L."/>
            <person name="Kong X."/>
            <person name="Jiao Y."/>
            <person name="Jia J."/>
        </authorList>
    </citation>
    <scope>NUCLEOTIDE SEQUENCE [LARGE SCALE GENOMIC DNA]</scope>
    <source>
        <strain evidence="3">cv. AL8/78</strain>
    </source>
</reference>
<feature type="compositionally biased region" description="Pro residues" evidence="1">
    <location>
        <begin position="58"/>
        <end position="69"/>
    </location>
</feature>
<dbReference type="EnsemblPlants" id="AET4Gv20357600.1">
    <property type="protein sequence ID" value="AET4Gv20357600.1"/>
    <property type="gene ID" value="AET4Gv20357600"/>
</dbReference>
<name>A0A453HYG3_AEGTS</name>
<dbReference type="Gramene" id="AET4Gv20357600.2">
    <property type="protein sequence ID" value="AET4Gv20357600.2"/>
    <property type="gene ID" value="AET4Gv20357600"/>
</dbReference>
<feature type="compositionally biased region" description="Low complexity" evidence="1">
    <location>
        <begin position="88"/>
        <end position="99"/>
    </location>
</feature>
<evidence type="ECO:0000256" key="1">
    <source>
        <dbReference type="SAM" id="MobiDB-lite"/>
    </source>
</evidence>
<evidence type="ECO:0000313" key="3">
    <source>
        <dbReference type="Proteomes" id="UP000015105"/>
    </source>
</evidence>
<reference evidence="2" key="3">
    <citation type="journal article" date="2017" name="Nature">
        <title>Genome sequence of the progenitor of the wheat D genome Aegilops tauschii.</title>
        <authorList>
            <person name="Luo M.C."/>
            <person name="Gu Y.Q."/>
            <person name="Puiu D."/>
            <person name="Wang H."/>
            <person name="Twardziok S.O."/>
            <person name="Deal K.R."/>
            <person name="Huo N."/>
            <person name="Zhu T."/>
            <person name="Wang L."/>
            <person name="Wang Y."/>
            <person name="McGuire P.E."/>
            <person name="Liu S."/>
            <person name="Long H."/>
            <person name="Ramasamy R.K."/>
            <person name="Rodriguez J.C."/>
            <person name="Van S.L."/>
            <person name="Yuan L."/>
            <person name="Wang Z."/>
            <person name="Xia Z."/>
            <person name="Xiao L."/>
            <person name="Anderson O.D."/>
            <person name="Ouyang S."/>
            <person name="Liang Y."/>
            <person name="Zimin A.V."/>
            <person name="Pertea G."/>
            <person name="Qi P."/>
            <person name="Bennetzen J.L."/>
            <person name="Dai X."/>
            <person name="Dawson M.W."/>
            <person name="Muller H.G."/>
            <person name="Kugler K."/>
            <person name="Rivarola-Duarte L."/>
            <person name="Spannagl M."/>
            <person name="Mayer K.F.X."/>
            <person name="Lu F.H."/>
            <person name="Bevan M.W."/>
            <person name="Leroy P."/>
            <person name="Li P."/>
            <person name="You F.M."/>
            <person name="Sun Q."/>
            <person name="Liu Z."/>
            <person name="Lyons E."/>
            <person name="Wicker T."/>
            <person name="Salzberg S.L."/>
            <person name="Devos K.M."/>
            <person name="Dvorak J."/>
        </authorList>
    </citation>
    <scope>NUCLEOTIDE SEQUENCE [LARGE SCALE GENOMIC DNA]</scope>
    <source>
        <strain evidence="2">cv. AL8/78</strain>
    </source>
</reference>
<dbReference type="EnsemblPlants" id="AET4Gv20357600.2">
    <property type="protein sequence ID" value="AET4Gv20357600.2"/>
    <property type="gene ID" value="AET4Gv20357600"/>
</dbReference>
<sequence>PPSIPHHPRSPTSRTSHPKKPPHPTRCPDPHLDLARSPPSSAATLAGSRRHARLLPPANLPKAPPPPDLPARGRWAPPTPPGTCCRTSAMAARSSAAQSSPPPGILEHHHPGMQIMAASPRSPLLAADVNPVNPFLFSFSSSSDLCWILPPSTPGIGTPSLHSIAAPCLLLAAAAPHRVRPPSRRPQLVCFPQPLLVDLLAKATSTFSRKVTSEDPARKVHTISS</sequence>
<evidence type="ECO:0000313" key="2">
    <source>
        <dbReference type="EnsemblPlants" id="AET4Gv20357600.2"/>
    </source>
</evidence>
<protein>
    <submittedName>
        <fullName evidence="2">Uncharacterized protein</fullName>
    </submittedName>
</protein>
<reference evidence="2" key="4">
    <citation type="submission" date="2019-03" db="UniProtKB">
        <authorList>
            <consortium name="EnsemblPlants"/>
        </authorList>
    </citation>
    <scope>IDENTIFICATION</scope>
</reference>
<reference evidence="3" key="1">
    <citation type="journal article" date="2014" name="Science">
        <title>Ancient hybridizations among the ancestral genomes of bread wheat.</title>
        <authorList>
            <consortium name="International Wheat Genome Sequencing Consortium,"/>
            <person name="Marcussen T."/>
            <person name="Sandve S.R."/>
            <person name="Heier L."/>
            <person name="Spannagl M."/>
            <person name="Pfeifer M."/>
            <person name="Jakobsen K.S."/>
            <person name="Wulff B.B."/>
            <person name="Steuernagel B."/>
            <person name="Mayer K.F."/>
            <person name="Olsen O.A."/>
        </authorList>
    </citation>
    <scope>NUCLEOTIDE SEQUENCE [LARGE SCALE GENOMIC DNA]</scope>
    <source>
        <strain evidence="3">cv. AL8/78</strain>
    </source>
</reference>